<proteinExistence type="predicted"/>
<dbReference type="Pfam" id="PF11848">
    <property type="entry name" value="DUF3368"/>
    <property type="match status" value="1"/>
</dbReference>
<protein>
    <recommendedName>
        <fullName evidence="3">PIN domain-containing protein</fullName>
    </recommendedName>
</protein>
<dbReference type="AlphaFoldDB" id="A0A0E3Q1F5"/>
<gene>
    <name evidence="1" type="ORF">MSMAW_2926</name>
</gene>
<dbReference type="HOGENOM" id="CLU_136591_0_0_2"/>
<dbReference type="InterPro" id="IPR021799">
    <property type="entry name" value="PIN-like_prokaryotic"/>
</dbReference>
<dbReference type="RefSeq" id="WP_011033607.1">
    <property type="nucleotide sequence ID" value="NZ_CP009509.1"/>
</dbReference>
<evidence type="ECO:0000313" key="2">
    <source>
        <dbReference type="Proteomes" id="UP000033058"/>
    </source>
</evidence>
<sequence length="165" mass="19088">MKIFDASSIVCLLREANFPKAFEICKKHGYDLFVTKQVYEELEKNPETFKLFKACKGFSVIDDVDEQCLSKISKRYPWLHAGEISVLCAGIDKEQSGDSYRCIIDERARQLKSKYGIKVNGTIGLLLWQKEKLNELTNTDCNEIYNSIKCSSFWIKEDVLKELLR</sequence>
<evidence type="ECO:0008006" key="3">
    <source>
        <dbReference type="Google" id="ProtNLM"/>
    </source>
</evidence>
<accession>A0A0E3Q1F5</accession>
<organism evidence="1 2">
    <name type="scientific">Methanosarcina mazei WWM610</name>
    <dbReference type="NCBI Taxonomy" id="1434117"/>
    <lineage>
        <taxon>Archaea</taxon>
        <taxon>Methanobacteriati</taxon>
        <taxon>Methanobacteriota</taxon>
        <taxon>Stenosarchaea group</taxon>
        <taxon>Methanomicrobia</taxon>
        <taxon>Methanosarcinales</taxon>
        <taxon>Methanosarcinaceae</taxon>
        <taxon>Methanosarcina</taxon>
    </lineage>
</organism>
<dbReference type="PATRIC" id="fig|1434117.4.peg.3708"/>
<dbReference type="Proteomes" id="UP000033058">
    <property type="component" value="Chromosome"/>
</dbReference>
<name>A0A0E3Q1F5_METMZ</name>
<evidence type="ECO:0000313" key="1">
    <source>
        <dbReference type="EMBL" id="AKB41917.1"/>
    </source>
</evidence>
<dbReference type="GeneID" id="24852723"/>
<reference evidence="1 2" key="1">
    <citation type="submission" date="2014-07" db="EMBL/GenBank/DDBJ databases">
        <title>Methanogenic archaea and the global carbon cycle.</title>
        <authorList>
            <person name="Henriksen J.R."/>
            <person name="Luke J."/>
            <person name="Reinhart S."/>
            <person name="Benedict M.N."/>
            <person name="Youngblut N.D."/>
            <person name="Metcalf M.E."/>
            <person name="Whitaker R.J."/>
            <person name="Metcalf W.W."/>
        </authorList>
    </citation>
    <scope>NUCLEOTIDE SEQUENCE [LARGE SCALE GENOMIC DNA]</scope>
    <source>
        <strain evidence="1 2">WWM610</strain>
    </source>
</reference>
<dbReference type="EMBL" id="CP009509">
    <property type="protein sequence ID" value="AKB41917.1"/>
    <property type="molecule type" value="Genomic_DNA"/>
</dbReference>